<dbReference type="InterPro" id="IPR005545">
    <property type="entry name" value="YCII"/>
</dbReference>
<sequence length="122" mass="13091">MKYVLLIRSSAQQWAELSDDDRAAIGAGTMSVGEALRRDGRYVDGAGLGDVSRTRVVRRDAGDEVVVTDGPLAEAKEHLAGFMVVECATEQEAYDIAARLPDAAYAGVDVRPCAPEVWPSHT</sequence>
<dbReference type="OrthoDB" id="668782at2"/>
<evidence type="ECO:0000313" key="3">
    <source>
        <dbReference type="EMBL" id="KNX39561.1"/>
    </source>
</evidence>
<gene>
    <name evidence="3" type="ORF">VV01_17395</name>
</gene>
<dbReference type="PANTHER" id="PTHR35174">
    <property type="entry name" value="BLL7171 PROTEIN-RELATED"/>
    <property type="match status" value="1"/>
</dbReference>
<reference evidence="4" key="1">
    <citation type="submission" date="2015-03" db="EMBL/GenBank/DDBJ databases">
        <title>Luteipulveratus halotolerans sp. nov., a novel actinobacterium (Dermacoccaceae) from Sarawak, Malaysia.</title>
        <authorList>
            <person name="Juboi H."/>
            <person name="Basik A."/>
            <person name="Shamsul S.S."/>
            <person name="Arnold P."/>
            <person name="Schmitt E.K."/>
            <person name="Sanglier J.-J."/>
            <person name="Yeo T."/>
        </authorList>
    </citation>
    <scope>NUCLEOTIDE SEQUENCE [LARGE SCALE GENOMIC DNA]</scope>
    <source>
        <strain evidence="4">C296001</strain>
    </source>
</reference>
<keyword evidence="4" id="KW-1185">Reference proteome</keyword>
<dbReference type="InterPro" id="IPR011008">
    <property type="entry name" value="Dimeric_a/b-barrel"/>
</dbReference>
<dbReference type="EMBL" id="LAIR01000002">
    <property type="protein sequence ID" value="KNX39561.1"/>
    <property type="molecule type" value="Genomic_DNA"/>
</dbReference>
<dbReference type="STRING" id="1631356.VV01_17395"/>
<dbReference type="Pfam" id="PF03795">
    <property type="entry name" value="YCII"/>
    <property type="match status" value="1"/>
</dbReference>
<evidence type="ECO:0000259" key="2">
    <source>
        <dbReference type="Pfam" id="PF03795"/>
    </source>
</evidence>
<dbReference type="PANTHER" id="PTHR35174:SF3">
    <property type="entry name" value="BLL7171 PROTEIN"/>
    <property type="match status" value="1"/>
</dbReference>
<accession>A0A0L6CP66</accession>
<dbReference type="Gene3D" id="3.30.70.1060">
    <property type="entry name" value="Dimeric alpha+beta barrel"/>
    <property type="match status" value="1"/>
</dbReference>
<comment type="similarity">
    <text evidence="1">Belongs to the YciI family.</text>
</comment>
<evidence type="ECO:0000256" key="1">
    <source>
        <dbReference type="ARBA" id="ARBA00007689"/>
    </source>
</evidence>
<organism evidence="3 4">
    <name type="scientific">Luteipulveratus halotolerans</name>
    <dbReference type="NCBI Taxonomy" id="1631356"/>
    <lineage>
        <taxon>Bacteria</taxon>
        <taxon>Bacillati</taxon>
        <taxon>Actinomycetota</taxon>
        <taxon>Actinomycetes</taxon>
        <taxon>Micrococcales</taxon>
        <taxon>Dermacoccaceae</taxon>
        <taxon>Luteipulveratus</taxon>
    </lineage>
</organism>
<dbReference type="SUPFAM" id="SSF54909">
    <property type="entry name" value="Dimeric alpha+beta barrel"/>
    <property type="match status" value="1"/>
</dbReference>
<proteinExistence type="inferred from homology"/>
<evidence type="ECO:0000313" key="4">
    <source>
        <dbReference type="Proteomes" id="UP000037397"/>
    </source>
</evidence>
<dbReference type="RefSeq" id="WP_071606591.1">
    <property type="nucleotide sequence ID" value="NZ_LAIR01000002.1"/>
</dbReference>
<name>A0A0L6CP66_9MICO</name>
<dbReference type="Proteomes" id="UP000037397">
    <property type="component" value="Unassembled WGS sequence"/>
</dbReference>
<comment type="caution">
    <text evidence="3">The sequence shown here is derived from an EMBL/GenBank/DDBJ whole genome shotgun (WGS) entry which is preliminary data.</text>
</comment>
<dbReference type="AlphaFoldDB" id="A0A0L6CP66"/>
<protein>
    <recommendedName>
        <fullName evidence="2">YCII-related domain-containing protein</fullName>
    </recommendedName>
</protein>
<feature type="domain" description="YCII-related" evidence="2">
    <location>
        <begin position="1"/>
        <end position="111"/>
    </location>
</feature>